<accession>A0A7K1T8S6</accession>
<dbReference type="Proteomes" id="UP000441336">
    <property type="component" value="Unassembled WGS sequence"/>
</dbReference>
<dbReference type="RefSeq" id="WP_157561584.1">
    <property type="nucleotide sequence ID" value="NZ_WQKZ01000001.1"/>
</dbReference>
<evidence type="ECO:0000313" key="2">
    <source>
        <dbReference type="EMBL" id="MVN74800.1"/>
    </source>
</evidence>
<feature type="chain" id="PRO_5029879674" description="DUF4369 domain-containing protein" evidence="1">
    <location>
        <begin position="19"/>
        <end position="212"/>
    </location>
</feature>
<sequence length="212" mass="22916">MRSTLLFLSLVAPLASRAQVFKNVEVGSYVLSTTPQVRQQGGLFLRNSEQLVVRDLAGKTATLTPQQVSSFRLDNKQFVSTGGFQLRGGFGDAYVSQAFAEQVDSGQVVLLRYRSVASNAPSRGNLGYGQGSAGSVYLLRQATTLVVTPIQASWTKGNRQFQAALRPYLASRPDLLQLLEARQLAPEQLPQVIHALNHNLPYQAAANGAAAK</sequence>
<evidence type="ECO:0008006" key="4">
    <source>
        <dbReference type="Google" id="ProtNLM"/>
    </source>
</evidence>
<evidence type="ECO:0000256" key="1">
    <source>
        <dbReference type="SAM" id="SignalP"/>
    </source>
</evidence>
<dbReference type="EMBL" id="WQKZ01000001">
    <property type="protein sequence ID" value="MVN74800.1"/>
    <property type="molecule type" value="Genomic_DNA"/>
</dbReference>
<evidence type="ECO:0000313" key="3">
    <source>
        <dbReference type="Proteomes" id="UP000441336"/>
    </source>
</evidence>
<organism evidence="2 3">
    <name type="scientific">Hymenobacter ginkgonis</name>
    <dbReference type="NCBI Taxonomy" id="2682976"/>
    <lineage>
        <taxon>Bacteria</taxon>
        <taxon>Pseudomonadati</taxon>
        <taxon>Bacteroidota</taxon>
        <taxon>Cytophagia</taxon>
        <taxon>Cytophagales</taxon>
        <taxon>Hymenobacteraceae</taxon>
        <taxon>Hymenobacter</taxon>
    </lineage>
</organism>
<name>A0A7K1T8S6_9BACT</name>
<keyword evidence="3" id="KW-1185">Reference proteome</keyword>
<feature type="signal peptide" evidence="1">
    <location>
        <begin position="1"/>
        <end position="18"/>
    </location>
</feature>
<gene>
    <name evidence="2" type="ORF">GO988_00515</name>
</gene>
<comment type="caution">
    <text evidence="2">The sequence shown here is derived from an EMBL/GenBank/DDBJ whole genome shotgun (WGS) entry which is preliminary data.</text>
</comment>
<keyword evidence="1" id="KW-0732">Signal</keyword>
<dbReference type="AlphaFoldDB" id="A0A7K1T8S6"/>
<proteinExistence type="predicted"/>
<reference evidence="2 3" key="1">
    <citation type="submission" date="2019-12" db="EMBL/GenBank/DDBJ databases">
        <title>Hymenobacter sp. HMF4947 Genome sequencing and assembly.</title>
        <authorList>
            <person name="Kang H."/>
            <person name="Cha I."/>
            <person name="Kim H."/>
            <person name="Joh K."/>
        </authorList>
    </citation>
    <scope>NUCLEOTIDE SEQUENCE [LARGE SCALE GENOMIC DNA]</scope>
    <source>
        <strain evidence="2 3">HMF4947</strain>
    </source>
</reference>
<protein>
    <recommendedName>
        <fullName evidence="4">DUF4369 domain-containing protein</fullName>
    </recommendedName>
</protein>